<reference evidence="1 2" key="1">
    <citation type="journal article" date="2023" name="G3 (Bethesda)">
        <title>A chromosome-length genome assembly and annotation of blackberry (Rubus argutus, cv. 'Hillquist').</title>
        <authorList>
            <person name="Bruna T."/>
            <person name="Aryal R."/>
            <person name="Dudchenko O."/>
            <person name="Sargent D.J."/>
            <person name="Mead D."/>
            <person name="Buti M."/>
            <person name="Cavallini A."/>
            <person name="Hytonen T."/>
            <person name="Andres J."/>
            <person name="Pham M."/>
            <person name="Weisz D."/>
            <person name="Mascagni F."/>
            <person name="Usai G."/>
            <person name="Natali L."/>
            <person name="Bassil N."/>
            <person name="Fernandez G.E."/>
            <person name="Lomsadze A."/>
            <person name="Armour M."/>
            <person name="Olukolu B."/>
            <person name="Poorten T."/>
            <person name="Britton C."/>
            <person name="Davik J."/>
            <person name="Ashrafi H."/>
            <person name="Aiden E.L."/>
            <person name="Borodovsky M."/>
            <person name="Worthington M."/>
        </authorList>
    </citation>
    <scope>NUCLEOTIDE SEQUENCE [LARGE SCALE GENOMIC DNA]</scope>
    <source>
        <strain evidence="1">PI 553951</strain>
    </source>
</reference>
<proteinExistence type="predicted"/>
<sequence>MCTAEAETIEHICRDCPFVQEFLQQFSELQSLPIAANPMVSTLDCHCPGRIHLFLLCTIHHRQQLRITSHHRHFITSPCSPSPPLSHLAATAICHATISSAPINLCLELTNSDLPCCDSRTTPPHRPSSRHYHLCFSPPACLISDLTDTSQSPSPSILISIRASPLLCRHRHPKLPQHKLLLQSTNPLFSNQSILNHLLTA</sequence>
<dbReference type="EMBL" id="JBEDUW010000001">
    <property type="protein sequence ID" value="KAK9951051.1"/>
    <property type="molecule type" value="Genomic_DNA"/>
</dbReference>
<evidence type="ECO:0000313" key="2">
    <source>
        <dbReference type="Proteomes" id="UP001457282"/>
    </source>
</evidence>
<accession>A0AAW1YQN4</accession>
<gene>
    <name evidence="1" type="ORF">M0R45_006513</name>
</gene>
<organism evidence="1 2">
    <name type="scientific">Rubus argutus</name>
    <name type="common">Southern blackberry</name>
    <dbReference type="NCBI Taxonomy" id="59490"/>
    <lineage>
        <taxon>Eukaryota</taxon>
        <taxon>Viridiplantae</taxon>
        <taxon>Streptophyta</taxon>
        <taxon>Embryophyta</taxon>
        <taxon>Tracheophyta</taxon>
        <taxon>Spermatophyta</taxon>
        <taxon>Magnoliopsida</taxon>
        <taxon>eudicotyledons</taxon>
        <taxon>Gunneridae</taxon>
        <taxon>Pentapetalae</taxon>
        <taxon>rosids</taxon>
        <taxon>fabids</taxon>
        <taxon>Rosales</taxon>
        <taxon>Rosaceae</taxon>
        <taxon>Rosoideae</taxon>
        <taxon>Rosoideae incertae sedis</taxon>
        <taxon>Rubus</taxon>
    </lineage>
</organism>
<dbReference type="AlphaFoldDB" id="A0AAW1YQN4"/>
<keyword evidence="2" id="KW-1185">Reference proteome</keyword>
<comment type="caution">
    <text evidence="1">The sequence shown here is derived from an EMBL/GenBank/DDBJ whole genome shotgun (WGS) entry which is preliminary data.</text>
</comment>
<dbReference type="Proteomes" id="UP001457282">
    <property type="component" value="Unassembled WGS sequence"/>
</dbReference>
<name>A0AAW1YQN4_RUBAR</name>
<protein>
    <submittedName>
        <fullName evidence="1">Uncharacterized protein</fullName>
    </submittedName>
</protein>
<evidence type="ECO:0000313" key="1">
    <source>
        <dbReference type="EMBL" id="KAK9951051.1"/>
    </source>
</evidence>